<dbReference type="AlphaFoldDB" id="A0A7U2I5Y3"/>
<proteinExistence type="predicted"/>
<name>A0A7U2I5Y3_PHANO</name>
<dbReference type="EMBL" id="CP069036">
    <property type="protein sequence ID" value="QRD02899.1"/>
    <property type="molecule type" value="Genomic_DNA"/>
</dbReference>
<keyword evidence="2" id="KW-1185">Reference proteome</keyword>
<accession>A0A7U2I5Y3</accession>
<dbReference type="VEuPathDB" id="FungiDB:JI435_116230"/>
<dbReference type="Proteomes" id="UP000663193">
    <property type="component" value="Chromosome 14"/>
</dbReference>
<gene>
    <name evidence="1" type="ORF">JI435_116230</name>
</gene>
<protein>
    <submittedName>
        <fullName evidence="1">Uncharacterized protein</fullName>
    </submittedName>
</protein>
<evidence type="ECO:0000313" key="2">
    <source>
        <dbReference type="Proteomes" id="UP000663193"/>
    </source>
</evidence>
<sequence length="54" mass="5967">MPLRSWCWRGRSWVECGMTTAECSAGGRPRGGFASPVFSLASPAQWCRGRFNSN</sequence>
<evidence type="ECO:0000313" key="1">
    <source>
        <dbReference type="EMBL" id="QRD02899.1"/>
    </source>
</evidence>
<reference evidence="2" key="1">
    <citation type="journal article" date="2021" name="BMC Genomics">
        <title>Chromosome-level genome assembly and manually-curated proteome of model necrotroph Parastagonospora nodorum Sn15 reveals a genome-wide trove of candidate effector homologs, and redundancy of virulence-related functions within an accessory chromosome.</title>
        <authorList>
            <person name="Bertazzoni S."/>
            <person name="Jones D.A.B."/>
            <person name="Phan H.T."/>
            <person name="Tan K.-C."/>
            <person name="Hane J.K."/>
        </authorList>
    </citation>
    <scope>NUCLEOTIDE SEQUENCE [LARGE SCALE GENOMIC DNA]</scope>
    <source>
        <strain evidence="2">SN15 / ATCC MYA-4574 / FGSC 10173)</strain>
    </source>
</reference>
<organism evidence="1 2">
    <name type="scientific">Phaeosphaeria nodorum (strain SN15 / ATCC MYA-4574 / FGSC 10173)</name>
    <name type="common">Glume blotch fungus</name>
    <name type="synonym">Parastagonospora nodorum</name>
    <dbReference type="NCBI Taxonomy" id="321614"/>
    <lineage>
        <taxon>Eukaryota</taxon>
        <taxon>Fungi</taxon>
        <taxon>Dikarya</taxon>
        <taxon>Ascomycota</taxon>
        <taxon>Pezizomycotina</taxon>
        <taxon>Dothideomycetes</taxon>
        <taxon>Pleosporomycetidae</taxon>
        <taxon>Pleosporales</taxon>
        <taxon>Pleosporineae</taxon>
        <taxon>Phaeosphaeriaceae</taxon>
        <taxon>Parastagonospora</taxon>
    </lineage>
</organism>